<name>A0A1U9ZZC7_9ACTN</name>
<evidence type="ECO:0000313" key="1">
    <source>
        <dbReference type="EMBL" id="AQZ63280.1"/>
    </source>
</evidence>
<organism evidence="1 2">
    <name type="scientific">[Actinomadura] parvosata subsp. kistnae</name>
    <dbReference type="NCBI Taxonomy" id="1909395"/>
    <lineage>
        <taxon>Bacteria</taxon>
        <taxon>Bacillati</taxon>
        <taxon>Actinomycetota</taxon>
        <taxon>Actinomycetes</taxon>
        <taxon>Streptosporangiales</taxon>
        <taxon>Streptosporangiaceae</taxon>
        <taxon>Nonomuraea</taxon>
    </lineage>
</organism>
<accession>A0A1U9ZZC7</accession>
<sequence length="367" mass="41017">MRFANRTENQVMTVYMPILRGRASEFQVIGQTLTRTRRSIRPLVEIMPMDTRVDDKRQELLKAISVFEERLKRYMSDDDVFAVDCKRLFDRYEHAEVCGVMTAVSAAVKRAGRCMIPVVRPTDDEREFQAAGRAATQHGRGACIRVAGRGTPTPAQTAQLSRTVRHLMGLTFKQVDLVLDMWAIESDVALTERVERARQALKWAAHLPVRSVVLAAGAFPKQLTDIPFETATPLPRRDATLWTAAAPFHAGNAELGYGDYGVASPGGTQGRRPHPNLRYTIDDHWDVYRCSRQEGDGAFSGFRKLCQAAIADHWPPHSAAFSWGDQQIEAFASHQTALPNQPDSWRACGMSHHIATVVDRLARLGQP</sequence>
<keyword evidence="2" id="KW-1185">Reference proteome</keyword>
<dbReference type="EMBL" id="CP017717">
    <property type="protein sequence ID" value="AQZ63280.1"/>
    <property type="molecule type" value="Genomic_DNA"/>
</dbReference>
<protein>
    <recommendedName>
        <fullName evidence="3">T4 beta protein</fullName>
    </recommendedName>
</protein>
<proteinExistence type="predicted"/>
<evidence type="ECO:0000313" key="2">
    <source>
        <dbReference type="Proteomes" id="UP000190797"/>
    </source>
</evidence>
<dbReference type="Pfam" id="PF14350">
    <property type="entry name" value="Beta_protein"/>
    <property type="match status" value="1"/>
</dbReference>
<reference evidence="2" key="1">
    <citation type="journal article" date="2017" name="Med. Chem. Commun.">
        <title>Nonomuraea sp. ATCC 55076 harbours the largest actinomycete chromosome to date and the kistamicin biosynthetic gene cluster.</title>
        <authorList>
            <person name="Nazari B."/>
            <person name="Forneris C.C."/>
            <person name="Gibson M.I."/>
            <person name="Moon K."/>
            <person name="Schramma K.R."/>
            <person name="Seyedsayamdost M.R."/>
        </authorList>
    </citation>
    <scope>NUCLEOTIDE SEQUENCE [LARGE SCALE GENOMIC DNA]</scope>
    <source>
        <strain evidence="2">ATCC 55076</strain>
    </source>
</reference>
<dbReference type="KEGG" id="noa:BKM31_19050"/>
<dbReference type="STRING" id="1909395.BKM31_19050"/>
<dbReference type="Proteomes" id="UP000190797">
    <property type="component" value="Chromosome"/>
</dbReference>
<gene>
    <name evidence="1" type="ORF">BKM31_19050</name>
</gene>
<dbReference type="InterPro" id="IPR025683">
    <property type="entry name" value="Protein_beta"/>
</dbReference>
<evidence type="ECO:0008006" key="3">
    <source>
        <dbReference type="Google" id="ProtNLM"/>
    </source>
</evidence>
<dbReference type="AlphaFoldDB" id="A0A1U9ZZC7"/>